<evidence type="ECO:0000313" key="4">
    <source>
        <dbReference type="EMBL" id="KKK12027.1"/>
    </source>
</evidence>
<evidence type="ECO:0000256" key="1">
    <source>
        <dbReference type="ARBA" id="ARBA00022679"/>
    </source>
</evidence>
<evidence type="ECO:0000256" key="2">
    <source>
        <dbReference type="ARBA" id="ARBA00023315"/>
    </source>
</evidence>
<keyword evidence="5" id="KW-1185">Reference proteome</keyword>
<reference evidence="4 5" key="1">
    <citation type="submission" date="2015-02" db="EMBL/GenBank/DDBJ databases">
        <title>Draft Genome Sequences of Two Closely-Related Aflatoxigenic Aspergillus Species Obtained from the Cote d'Ivoire.</title>
        <authorList>
            <person name="Moore G.G."/>
            <person name="Beltz S.B."/>
            <person name="Mack B.M."/>
        </authorList>
    </citation>
    <scope>NUCLEOTIDE SEQUENCE [LARGE SCALE GENOMIC DNA]</scope>
    <source>
        <strain evidence="4 5">SRRC1468</strain>
    </source>
</reference>
<organism evidence="4 5">
    <name type="scientific">Aspergillus rambellii</name>
    <dbReference type="NCBI Taxonomy" id="308745"/>
    <lineage>
        <taxon>Eukaryota</taxon>
        <taxon>Fungi</taxon>
        <taxon>Dikarya</taxon>
        <taxon>Ascomycota</taxon>
        <taxon>Pezizomycotina</taxon>
        <taxon>Eurotiomycetes</taxon>
        <taxon>Eurotiomycetidae</taxon>
        <taxon>Eurotiales</taxon>
        <taxon>Aspergillaceae</taxon>
        <taxon>Aspergillus</taxon>
        <taxon>Aspergillus subgen. Nidulantes</taxon>
    </lineage>
</organism>
<dbReference type="Gene3D" id="3.40.630.30">
    <property type="match status" value="1"/>
</dbReference>
<feature type="compositionally biased region" description="Low complexity" evidence="3">
    <location>
        <begin position="115"/>
        <end position="135"/>
    </location>
</feature>
<dbReference type="STRING" id="308745.A0A0F8WL18"/>
<keyword evidence="2" id="KW-0012">Acyltransferase</keyword>
<dbReference type="GO" id="GO:0031415">
    <property type="term" value="C:NatA complex"/>
    <property type="evidence" value="ECO:0007669"/>
    <property type="project" value="TreeGrafter"/>
</dbReference>
<dbReference type="InterPro" id="IPR051556">
    <property type="entry name" value="N-term/lysine_N-AcTrnsfr"/>
</dbReference>
<feature type="compositionally biased region" description="Acidic residues" evidence="3">
    <location>
        <begin position="421"/>
        <end position="438"/>
    </location>
</feature>
<gene>
    <name evidence="4" type="ORF">ARAM_005006</name>
</gene>
<dbReference type="AlphaFoldDB" id="A0A0F8WL18"/>
<dbReference type="PANTHER" id="PTHR42919">
    <property type="entry name" value="N-ALPHA-ACETYLTRANSFERASE"/>
    <property type="match status" value="1"/>
</dbReference>
<feature type="compositionally biased region" description="Basic and acidic residues" evidence="3">
    <location>
        <begin position="449"/>
        <end position="470"/>
    </location>
</feature>
<dbReference type="SUPFAM" id="SSF55729">
    <property type="entry name" value="Acyl-CoA N-acyltransferases (Nat)"/>
    <property type="match status" value="1"/>
</dbReference>
<dbReference type="OrthoDB" id="47374at2759"/>
<feature type="region of interest" description="Disordered" evidence="3">
    <location>
        <begin position="115"/>
        <end position="155"/>
    </location>
</feature>
<evidence type="ECO:0000256" key="3">
    <source>
        <dbReference type="SAM" id="MobiDB-lite"/>
    </source>
</evidence>
<dbReference type="PANTHER" id="PTHR42919:SF8">
    <property type="entry name" value="N-ALPHA-ACETYLTRANSFERASE 50"/>
    <property type="match status" value="1"/>
</dbReference>
<name>A0A0F8WL18_9EURO</name>
<evidence type="ECO:0000313" key="5">
    <source>
        <dbReference type="Proteomes" id="UP000034291"/>
    </source>
</evidence>
<dbReference type="EMBL" id="JZBS01004131">
    <property type="protein sequence ID" value="KKK12027.1"/>
    <property type="molecule type" value="Genomic_DNA"/>
</dbReference>
<dbReference type="GO" id="GO:0016746">
    <property type="term" value="F:acyltransferase activity"/>
    <property type="evidence" value="ECO:0007669"/>
    <property type="project" value="UniProtKB-KW"/>
</dbReference>
<proteinExistence type="predicted"/>
<accession>A0A0F8WL18</accession>
<feature type="region of interest" description="Disordered" evidence="3">
    <location>
        <begin position="420"/>
        <end position="470"/>
    </location>
</feature>
<sequence length="470" mass="51610">MVLLSEGKHRMKKSSRAAACCVGLRFPSLFILPFLALRTSYLIASPPDRITCCLSPLLPLVLLAISLRLARSQPHSLIYSDINLLRVEFLFLSAGLRIFDGLPVFAKVHQANRSSSVSPPLSPPQNSSSPPQSASTHARPPRYPPPMVVAPPSSSSTSSVSVAAKFRPQMAKDASFQPPAYPHPIQPGYSTPHPHITIEPVSTAHIPSLTRITGLLLPIRYPNSFYTATITDPVIASVSRVAIYHDHPVAAALASGALSSSPATATTTGGTDKVIGGIRCRLERHSPITTEVLQTQSDRQKQEPTNLYIQTLHLLSPYRGSGVAASLLNSLLFSSPPTPATAATAARSTYQVSELVKHYNIRTVTAHVHEANEDGLKWYISRGFQLEEGIVENYYRRLKPSGARIVKLVLQWRYIGRKSSEEDEDWEKVEAEDDDDQDEHGVQSFTDSKLFDIEDSASRKRKADEEPQRL</sequence>
<dbReference type="GO" id="GO:0007064">
    <property type="term" value="P:mitotic sister chromatid cohesion"/>
    <property type="evidence" value="ECO:0007669"/>
    <property type="project" value="TreeGrafter"/>
</dbReference>
<dbReference type="InterPro" id="IPR016181">
    <property type="entry name" value="Acyl_CoA_acyltransferase"/>
</dbReference>
<dbReference type="Proteomes" id="UP000034291">
    <property type="component" value="Unassembled WGS sequence"/>
</dbReference>
<comment type="caution">
    <text evidence="4">The sequence shown here is derived from an EMBL/GenBank/DDBJ whole genome shotgun (WGS) entry which is preliminary data.</text>
</comment>
<keyword evidence="1" id="KW-0808">Transferase</keyword>
<protein>
    <recommendedName>
        <fullName evidence="6">GNAT family acetyltransferase</fullName>
    </recommendedName>
</protein>
<evidence type="ECO:0008006" key="6">
    <source>
        <dbReference type="Google" id="ProtNLM"/>
    </source>
</evidence>